<dbReference type="GO" id="GO:0035145">
    <property type="term" value="C:exon-exon junction complex"/>
    <property type="evidence" value="ECO:0000318"/>
    <property type="project" value="GO_Central"/>
</dbReference>
<evidence type="ECO:0000313" key="9">
    <source>
        <dbReference type="EMBL" id="CAK83227.1"/>
    </source>
</evidence>
<gene>
    <name evidence="9" type="ORF">GSPATT00017571001</name>
</gene>
<evidence type="ECO:0000256" key="5">
    <source>
        <dbReference type="ARBA" id="ARBA00023242"/>
    </source>
</evidence>
<dbReference type="HOGENOM" id="CLU_621828_0_0_1"/>
<keyword evidence="3" id="KW-0963">Cytoplasm</keyword>
<protein>
    <recommendedName>
        <fullName evidence="8">RRM domain-containing protein</fullName>
    </recommendedName>
</protein>
<dbReference type="STRING" id="5888.A0DJL0"/>
<reference evidence="9 10" key="1">
    <citation type="journal article" date="2006" name="Nature">
        <title>Global trends of whole-genome duplications revealed by the ciliate Paramecium tetraurelia.</title>
        <authorList>
            <consortium name="Genoscope"/>
            <person name="Aury J.-M."/>
            <person name="Jaillon O."/>
            <person name="Duret L."/>
            <person name="Noel B."/>
            <person name="Jubin C."/>
            <person name="Porcel B.M."/>
            <person name="Segurens B."/>
            <person name="Daubin V."/>
            <person name="Anthouard V."/>
            <person name="Aiach N."/>
            <person name="Arnaiz O."/>
            <person name="Billaut A."/>
            <person name="Beisson J."/>
            <person name="Blanc I."/>
            <person name="Bouhouche K."/>
            <person name="Camara F."/>
            <person name="Duharcourt S."/>
            <person name="Guigo R."/>
            <person name="Gogendeau D."/>
            <person name="Katinka M."/>
            <person name="Keller A.-M."/>
            <person name="Kissmehl R."/>
            <person name="Klotz C."/>
            <person name="Koll F."/>
            <person name="Le Moue A."/>
            <person name="Lepere C."/>
            <person name="Malinsky S."/>
            <person name="Nowacki M."/>
            <person name="Nowak J.K."/>
            <person name="Plattner H."/>
            <person name="Poulain J."/>
            <person name="Ruiz F."/>
            <person name="Serrano V."/>
            <person name="Zagulski M."/>
            <person name="Dessen P."/>
            <person name="Betermier M."/>
            <person name="Weissenbach J."/>
            <person name="Scarpelli C."/>
            <person name="Schachter V."/>
            <person name="Sperling L."/>
            <person name="Meyer E."/>
            <person name="Cohen J."/>
            <person name="Wincker P."/>
        </authorList>
    </citation>
    <scope>NUCLEOTIDE SEQUENCE [LARGE SCALE GENOMIC DNA]</scope>
    <source>
        <strain evidence="9 10">Stock d4-2</strain>
    </source>
</reference>
<sequence>MIRIPNNQVHETQQIQEANQDPLIKQQHQVLHLKLYLFLLSFSRLRSILLCLILQGDQFPYQFALHPRMGHSIEYLFLKQLFRQCSQYLCLQKMLFAKSTFASPHKEQVLNVIQISNSPYYTSPEQLKNPYYQNSLTIQTISLDTFPSSFKQQFFLQFIFTNLIPDFTIDVLFLSCLQANANPSKHIDVFLQNIICFQFKNQSSQLMYCMSKIINFQCFFFQIFINLSQHQCLLPDCQLFNQEQKLCSLWIFEYSQIAFIDNLVTGTIEYTLSTILFLLLFQLMSKKQTNDNPDRYKGDAGNFQSLESDDGPGPMKSIEGWIVIVKGIHEEAQEDDVFDAFSKYGPIKNLHLNLDRRTGFVKGYALVEFNEYTHASDAINGINKSEGICGKKVQVDWAFKKPSQERSIKINQKIMIQNLYGFYQINKKQKHYDKNLVFVKY</sequence>
<dbReference type="Gene3D" id="3.30.70.330">
    <property type="match status" value="1"/>
</dbReference>
<keyword evidence="5" id="KW-0539">Nucleus</keyword>
<dbReference type="InterPro" id="IPR035979">
    <property type="entry name" value="RBD_domain_sf"/>
</dbReference>
<feature type="region of interest" description="Disordered" evidence="7">
    <location>
        <begin position="292"/>
        <end position="314"/>
    </location>
</feature>
<organism evidence="9 10">
    <name type="scientific">Paramecium tetraurelia</name>
    <dbReference type="NCBI Taxonomy" id="5888"/>
    <lineage>
        <taxon>Eukaryota</taxon>
        <taxon>Sar</taxon>
        <taxon>Alveolata</taxon>
        <taxon>Ciliophora</taxon>
        <taxon>Intramacronucleata</taxon>
        <taxon>Oligohymenophorea</taxon>
        <taxon>Peniculida</taxon>
        <taxon>Parameciidae</taxon>
        <taxon>Paramecium</taxon>
    </lineage>
</organism>
<dbReference type="Pfam" id="PF00076">
    <property type="entry name" value="RRM_1"/>
    <property type="match status" value="1"/>
</dbReference>
<dbReference type="OrthoDB" id="15688at2759"/>
<comment type="subcellular location">
    <subcellularLocation>
        <location evidence="2">Cytoplasm</location>
    </subcellularLocation>
    <subcellularLocation>
        <location evidence="1">Nucleus</location>
    </subcellularLocation>
</comment>
<evidence type="ECO:0000256" key="4">
    <source>
        <dbReference type="ARBA" id="ARBA00022884"/>
    </source>
</evidence>
<evidence type="ECO:0000256" key="3">
    <source>
        <dbReference type="ARBA" id="ARBA00022490"/>
    </source>
</evidence>
<dbReference type="InterPro" id="IPR008111">
    <property type="entry name" value="RNA-bd_8"/>
</dbReference>
<dbReference type="Proteomes" id="UP000000600">
    <property type="component" value="Unassembled WGS sequence"/>
</dbReference>
<dbReference type="eggNOG" id="KOG0130">
    <property type="taxonomic scope" value="Eukaryota"/>
</dbReference>
<dbReference type="InParanoid" id="A0DJL0"/>
<dbReference type="PANTHER" id="PTHR45894">
    <property type="entry name" value="RNA-BINDING PROTEIN 8A"/>
    <property type="match status" value="1"/>
</dbReference>
<keyword evidence="4 6" id="KW-0694">RNA-binding</keyword>
<dbReference type="KEGG" id="ptm:GSPATT00017571001"/>
<dbReference type="InterPro" id="IPR033744">
    <property type="entry name" value="RRM_RBM8"/>
</dbReference>
<evidence type="ECO:0000256" key="6">
    <source>
        <dbReference type="PROSITE-ProRule" id="PRU00176"/>
    </source>
</evidence>
<evidence type="ECO:0000256" key="7">
    <source>
        <dbReference type="SAM" id="MobiDB-lite"/>
    </source>
</evidence>
<dbReference type="InterPro" id="IPR000504">
    <property type="entry name" value="RRM_dom"/>
</dbReference>
<dbReference type="GeneID" id="5036409"/>
<dbReference type="RefSeq" id="XP_001450624.1">
    <property type="nucleotide sequence ID" value="XM_001450587.1"/>
</dbReference>
<dbReference type="GO" id="GO:0005737">
    <property type="term" value="C:cytoplasm"/>
    <property type="evidence" value="ECO:0007669"/>
    <property type="project" value="UniProtKB-SubCell"/>
</dbReference>
<accession>A0DJL0</accession>
<name>A0DJL0_PARTE</name>
<dbReference type="PROSITE" id="PS50102">
    <property type="entry name" value="RRM"/>
    <property type="match status" value="1"/>
</dbReference>
<feature type="domain" description="RRM" evidence="8">
    <location>
        <begin position="321"/>
        <end position="400"/>
    </location>
</feature>
<dbReference type="CDD" id="cd12324">
    <property type="entry name" value="RRM_RBM8"/>
    <property type="match status" value="1"/>
</dbReference>
<evidence type="ECO:0000256" key="1">
    <source>
        <dbReference type="ARBA" id="ARBA00004123"/>
    </source>
</evidence>
<proteinExistence type="predicted"/>
<evidence type="ECO:0000313" key="10">
    <source>
        <dbReference type="Proteomes" id="UP000000600"/>
    </source>
</evidence>
<dbReference type="EMBL" id="CT868463">
    <property type="protein sequence ID" value="CAK83227.1"/>
    <property type="molecule type" value="Genomic_DNA"/>
</dbReference>
<dbReference type="SMART" id="SM00360">
    <property type="entry name" value="RRM"/>
    <property type="match status" value="1"/>
</dbReference>
<dbReference type="GO" id="GO:0003729">
    <property type="term" value="F:mRNA binding"/>
    <property type="evidence" value="ECO:0000318"/>
    <property type="project" value="GO_Central"/>
</dbReference>
<evidence type="ECO:0000256" key="2">
    <source>
        <dbReference type="ARBA" id="ARBA00004496"/>
    </source>
</evidence>
<keyword evidence="10" id="KW-1185">Reference proteome</keyword>
<dbReference type="GO" id="GO:0008380">
    <property type="term" value="P:RNA splicing"/>
    <property type="evidence" value="ECO:0000318"/>
    <property type="project" value="GO_Central"/>
</dbReference>
<dbReference type="AlphaFoldDB" id="A0DJL0"/>
<evidence type="ECO:0000259" key="8">
    <source>
        <dbReference type="PROSITE" id="PS50102"/>
    </source>
</evidence>
<dbReference type="InterPro" id="IPR012677">
    <property type="entry name" value="Nucleotide-bd_a/b_plait_sf"/>
</dbReference>
<dbReference type="SUPFAM" id="SSF54928">
    <property type="entry name" value="RNA-binding domain, RBD"/>
    <property type="match status" value="1"/>
</dbReference>